<dbReference type="STRING" id="1450537.A0A395HYR3"/>
<protein>
    <submittedName>
        <fullName evidence="5">Acetyl-CoA synthetase-like protein</fullName>
    </submittedName>
</protein>
<dbReference type="GO" id="GO:0031177">
    <property type="term" value="F:phosphopantetheine binding"/>
    <property type="evidence" value="ECO:0007669"/>
    <property type="project" value="TreeGrafter"/>
</dbReference>
<dbReference type="Pfam" id="PF00501">
    <property type="entry name" value="AMP-binding"/>
    <property type="match status" value="1"/>
</dbReference>
<evidence type="ECO:0000256" key="1">
    <source>
        <dbReference type="ARBA" id="ARBA00022450"/>
    </source>
</evidence>
<evidence type="ECO:0000313" key="6">
    <source>
        <dbReference type="Proteomes" id="UP000248961"/>
    </source>
</evidence>
<reference evidence="5 6" key="1">
    <citation type="submission" date="2018-02" db="EMBL/GenBank/DDBJ databases">
        <title>The genomes of Aspergillus section Nigri reveals drivers in fungal speciation.</title>
        <authorList>
            <consortium name="DOE Joint Genome Institute"/>
            <person name="Vesth T.C."/>
            <person name="Nybo J."/>
            <person name="Theobald S."/>
            <person name="Brandl J."/>
            <person name="Frisvad J.C."/>
            <person name="Nielsen K.F."/>
            <person name="Lyhne E.K."/>
            <person name="Kogle M.E."/>
            <person name="Kuo A."/>
            <person name="Riley R."/>
            <person name="Clum A."/>
            <person name="Nolan M."/>
            <person name="Lipzen A."/>
            <person name="Salamov A."/>
            <person name="Henrissat B."/>
            <person name="Wiebenga A."/>
            <person name="De vries R.P."/>
            <person name="Grigoriev I.V."/>
            <person name="Mortensen U.H."/>
            <person name="Andersen M.R."/>
            <person name="Baker S.E."/>
        </authorList>
    </citation>
    <scope>NUCLEOTIDE SEQUENCE [LARGE SCALE GENOMIC DNA]</scope>
    <source>
        <strain evidence="5 6">CBS 101889</strain>
    </source>
</reference>
<dbReference type="InterPro" id="IPR000873">
    <property type="entry name" value="AMP-dep_synth/lig_dom"/>
</dbReference>
<dbReference type="AlphaFoldDB" id="A0A395HYR3"/>
<dbReference type="PANTHER" id="PTHR45527:SF1">
    <property type="entry name" value="FATTY ACID SYNTHASE"/>
    <property type="match status" value="1"/>
</dbReference>
<dbReference type="SUPFAM" id="SSF56801">
    <property type="entry name" value="Acetyl-CoA synthetase-like"/>
    <property type="match status" value="1"/>
</dbReference>
<dbReference type="Gene3D" id="3.40.50.12780">
    <property type="entry name" value="N-terminal domain of ligase-like"/>
    <property type="match status" value="2"/>
</dbReference>
<keyword evidence="2" id="KW-0597">Phosphoprotein</keyword>
<dbReference type="Gene3D" id="2.30.38.10">
    <property type="entry name" value="Luciferase, Domain 3"/>
    <property type="match status" value="1"/>
</dbReference>
<dbReference type="OrthoDB" id="416786at2759"/>
<evidence type="ECO:0000259" key="4">
    <source>
        <dbReference type="Pfam" id="PF00501"/>
    </source>
</evidence>
<dbReference type="InterPro" id="IPR042099">
    <property type="entry name" value="ANL_N_sf"/>
</dbReference>
<dbReference type="VEuPathDB" id="FungiDB:BO97DRAFT_424312"/>
<organism evidence="5 6">
    <name type="scientific">Aspergillus homomorphus (strain CBS 101889)</name>
    <dbReference type="NCBI Taxonomy" id="1450537"/>
    <lineage>
        <taxon>Eukaryota</taxon>
        <taxon>Fungi</taxon>
        <taxon>Dikarya</taxon>
        <taxon>Ascomycota</taxon>
        <taxon>Pezizomycotina</taxon>
        <taxon>Eurotiomycetes</taxon>
        <taxon>Eurotiomycetidae</taxon>
        <taxon>Eurotiales</taxon>
        <taxon>Aspergillaceae</taxon>
        <taxon>Aspergillus</taxon>
        <taxon>Aspergillus subgen. Circumdati</taxon>
    </lineage>
</organism>
<sequence>MPFTKTSIEDQCVTQIILRRCHEQPDVTAISAWDGEVAYGELERQSARLATKLLKLGISPKRCVTIVLDKSKWMMVATLGVIRAGGSFLMVDVSHPFERIEKIIRTIAALLLVFSYACVSLVSRLADAIVVIEDVANFAEQSIDDKALRQQHADTTIECLALTVRVDGFTVCNREVLLMLMVGGCLCIPSEDDRNQDLTGFISRHRVNYTFLPPIIASQLDPAAVPTLRVLLLGGHIHRDLSTNGLDQTCPFHAGCDARNVGFSCDYCLWVVEVDNPNHLVPVGAVGELLLQGKGLARGYSADEEIDRRVFLKGADWQARHPLHVYSTFGERLYRTGDLVRYNLDGSIQYISQKDNLIKVDGEEWTPGRSSIT</sequence>
<dbReference type="Proteomes" id="UP000248961">
    <property type="component" value="Unassembled WGS sequence"/>
</dbReference>
<dbReference type="EMBL" id="KZ824282">
    <property type="protein sequence ID" value="RAL12676.1"/>
    <property type="molecule type" value="Genomic_DNA"/>
</dbReference>
<dbReference type="GO" id="GO:0043041">
    <property type="term" value="P:amino acid activation for nonribosomal peptide biosynthetic process"/>
    <property type="evidence" value="ECO:0007669"/>
    <property type="project" value="TreeGrafter"/>
</dbReference>
<name>A0A395HYR3_ASPHC</name>
<dbReference type="GO" id="GO:0005737">
    <property type="term" value="C:cytoplasm"/>
    <property type="evidence" value="ECO:0007669"/>
    <property type="project" value="TreeGrafter"/>
</dbReference>
<evidence type="ECO:0000256" key="3">
    <source>
        <dbReference type="ARBA" id="ARBA00029454"/>
    </source>
</evidence>
<evidence type="ECO:0000313" key="5">
    <source>
        <dbReference type="EMBL" id="RAL12676.1"/>
    </source>
</evidence>
<dbReference type="RefSeq" id="XP_025551830.1">
    <property type="nucleotide sequence ID" value="XM_025696961.1"/>
</dbReference>
<proteinExistence type="inferred from homology"/>
<keyword evidence="1" id="KW-0596">Phosphopantetheine</keyword>
<feature type="domain" description="AMP-dependent synthetase/ligase" evidence="4">
    <location>
        <begin position="19"/>
        <end position="127"/>
    </location>
</feature>
<keyword evidence="6" id="KW-1185">Reference proteome</keyword>
<evidence type="ECO:0000256" key="2">
    <source>
        <dbReference type="ARBA" id="ARBA00022553"/>
    </source>
</evidence>
<gene>
    <name evidence="5" type="ORF">BO97DRAFT_424312</name>
</gene>
<dbReference type="PANTHER" id="PTHR45527">
    <property type="entry name" value="NONRIBOSOMAL PEPTIDE SYNTHETASE"/>
    <property type="match status" value="1"/>
</dbReference>
<dbReference type="GeneID" id="37201250"/>
<comment type="similarity">
    <text evidence="3">Belongs to the NRP synthetase family.</text>
</comment>
<dbReference type="GO" id="GO:0044550">
    <property type="term" value="P:secondary metabolite biosynthetic process"/>
    <property type="evidence" value="ECO:0007669"/>
    <property type="project" value="TreeGrafter"/>
</dbReference>
<accession>A0A395HYR3</accession>